<proteinExistence type="predicted"/>
<feature type="transmembrane region" description="Helical" evidence="1">
    <location>
        <begin position="272"/>
        <end position="296"/>
    </location>
</feature>
<name>A0ABM9AM34_9BACT</name>
<dbReference type="InterPro" id="IPR046107">
    <property type="entry name" value="DUF6044"/>
</dbReference>
<dbReference type="Proteomes" id="UP000837932">
    <property type="component" value="Unassembled WGS sequence"/>
</dbReference>
<evidence type="ECO:0000313" key="2">
    <source>
        <dbReference type="EMBL" id="CAH0994318.1"/>
    </source>
</evidence>
<keyword evidence="3" id="KW-1185">Reference proteome</keyword>
<feature type="transmembrane region" description="Helical" evidence="1">
    <location>
        <begin position="7"/>
        <end position="27"/>
    </location>
</feature>
<reference evidence="2" key="1">
    <citation type="submission" date="2021-12" db="EMBL/GenBank/DDBJ databases">
        <authorList>
            <person name="Rodrigo-Torres L."/>
            <person name="Arahal R. D."/>
            <person name="Lucena T."/>
        </authorList>
    </citation>
    <scope>NUCLEOTIDE SEQUENCE</scope>
    <source>
        <strain evidence="2">CECT 8858</strain>
    </source>
</reference>
<organism evidence="2 3">
    <name type="scientific">Emticicia aquatica</name>
    <dbReference type="NCBI Taxonomy" id="1681835"/>
    <lineage>
        <taxon>Bacteria</taxon>
        <taxon>Pseudomonadati</taxon>
        <taxon>Bacteroidota</taxon>
        <taxon>Cytophagia</taxon>
        <taxon>Cytophagales</taxon>
        <taxon>Leadbetterellaceae</taxon>
        <taxon>Emticicia</taxon>
    </lineage>
</organism>
<dbReference type="EMBL" id="CAKLPY010000001">
    <property type="protein sequence ID" value="CAH0994318.1"/>
    <property type="molecule type" value="Genomic_DNA"/>
</dbReference>
<protein>
    <submittedName>
        <fullName evidence="2">Uncharacterized protein</fullName>
    </submittedName>
</protein>
<feature type="transmembrane region" description="Helical" evidence="1">
    <location>
        <begin position="213"/>
        <end position="236"/>
    </location>
</feature>
<keyword evidence="1" id="KW-0472">Membrane</keyword>
<keyword evidence="1" id="KW-0812">Transmembrane</keyword>
<gene>
    <name evidence="2" type="ORF">EMA8858_00427</name>
</gene>
<sequence>MHKRINEITWSFSFVLLLVYIFPYIYLNQNAYLTIHDNLDSDFHYFLLLKNSGNALNFDLSATIPQVMNGLPRCALRSGINLEVWSFLWFEPYTAFLINFIVIHLLGFVGMFLFLQRYVITDKSQLFITISIAICFAFVPTYMVHGISVHGQPLLLFSFLNIKERRLQWFDWLIIILFPLYSFLIWSGLFIWVALFVYWSFLTIKYKKLDYKFLIGLLFLGLGYVLTEFQMIYAFFAKVFVSHRTEYDYALLMPMNFKAALNASFRVFIQTYYHSGGFLTIFIFLVGFVSLLKSYLKKKKESFKIHSFFLISIIGICLFHGFYRFFTGGAGTVSKLAEAFQFDRFYFLLPFIWLWWLAIIVRENSQFKISIIALQFILMLYANTEWLVNVKQMAGIETKIKHPSYRAFYAEKQFDEIKKTLSLPQQDYRIICIGFHPAVAQHNGFYTLDAFQNNYLLSYKHQFREIIAGELIKNEANRKYFDGWGTRCYTFVADLPLNFMRSKFIKNKPLSNLSFNIEKLKAMKGQFIFSTNPIDCTNLNLTFVKKFESNESYWNIFVYKTI</sequence>
<accession>A0ABM9AM34</accession>
<feature type="transmembrane region" description="Helical" evidence="1">
    <location>
        <begin position="308"/>
        <end position="325"/>
    </location>
</feature>
<feature type="transmembrane region" description="Helical" evidence="1">
    <location>
        <begin position="126"/>
        <end position="149"/>
    </location>
</feature>
<evidence type="ECO:0000256" key="1">
    <source>
        <dbReference type="SAM" id="Phobius"/>
    </source>
</evidence>
<feature type="transmembrane region" description="Helical" evidence="1">
    <location>
        <begin position="169"/>
        <end position="201"/>
    </location>
</feature>
<keyword evidence="1" id="KW-1133">Transmembrane helix</keyword>
<feature type="transmembrane region" description="Helical" evidence="1">
    <location>
        <begin position="345"/>
        <end position="362"/>
    </location>
</feature>
<comment type="caution">
    <text evidence="2">The sequence shown here is derived from an EMBL/GenBank/DDBJ whole genome shotgun (WGS) entry which is preliminary data.</text>
</comment>
<feature type="transmembrane region" description="Helical" evidence="1">
    <location>
        <begin position="93"/>
        <end position="114"/>
    </location>
</feature>
<dbReference type="Pfam" id="PF19510">
    <property type="entry name" value="DUF6044"/>
    <property type="match status" value="1"/>
</dbReference>
<evidence type="ECO:0000313" key="3">
    <source>
        <dbReference type="Proteomes" id="UP000837932"/>
    </source>
</evidence>
<dbReference type="RefSeq" id="WP_238804066.1">
    <property type="nucleotide sequence ID" value="NZ_CAKLPY010000001.1"/>
</dbReference>